<reference evidence="1 2" key="1">
    <citation type="journal article" date="2018" name="Front. Plant Sci.">
        <title>Red Clover (Trifolium pratense) and Zigzag Clover (T. medium) - A Picture of Genomic Similarities and Differences.</title>
        <authorList>
            <person name="Dluhosova J."/>
            <person name="Istvanek J."/>
            <person name="Nedelnik J."/>
            <person name="Repkova J."/>
        </authorList>
    </citation>
    <scope>NUCLEOTIDE SEQUENCE [LARGE SCALE GENOMIC DNA]</scope>
    <source>
        <strain evidence="2">cv. 10/8</strain>
        <tissue evidence="1">Leaf</tissue>
    </source>
</reference>
<organism evidence="1 2">
    <name type="scientific">Trifolium medium</name>
    <dbReference type="NCBI Taxonomy" id="97028"/>
    <lineage>
        <taxon>Eukaryota</taxon>
        <taxon>Viridiplantae</taxon>
        <taxon>Streptophyta</taxon>
        <taxon>Embryophyta</taxon>
        <taxon>Tracheophyta</taxon>
        <taxon>Spermatophyta</taxon>
        <taxon>Magnoliopsida</taxon>
        <taxon>eudicotyledons</taxon>
        <taxon>Gunneridae</taxon>
        <taxon>Pentapetalae</taxon>
        <taxon>rosids</taxon>
        <taxon>fabids</taxon>
        <taxon>Fabales</taxon>
        <taxon>Fabaceae</taxon>
        <taxon>Papilionoideae</taxon>
        <taxon>50 kb inversion clade</taxon>
        <taxon>NPAAA clade</taxon>
        <taxon>Hologalegina</taxon>
        <taxon>IRL clade</taxon>
        <taxon>Trifolieae</taxon>
        <taxon>Trifolium</taxon>
    </lineage>
</organism>
<evidence type="ECO:0000313" key="1">
    <source>
        <dbReference type="EMBL" id="MCI61190.1"/>
    </source>
</evidence>
<dbReference type="EMBL" id="LXQA010595128">
    <property type="protein sequence ID" value="MCI61190.1"/>
    <property type="molecule type" value="Genomic_DNA"/>
</dbReference>
<feature type="non-terminal residue" evidence="1">
    <location>
        <position position="1"/>
    </location>
</feature>
<proteinExistence type="predicted"/>
<protein>
    <submittedName>
        <fullName evidence="1">Uncharacterized protein</fullName>
    </submittedName>
</protein>
<sequence>CFREAVKCLHNWSDRSLHEEIYWGARLWYQAIASFLSVVENSLHLMAPLTLRKSRVALITEMWSFGSIRPS</sequence>
<keyword evidence="2" id="KW-1185">Reference proteome</keyword>
<comment type="caution">
    <text evidence="1">The sequence shown here is derived from an EMBL/GenBank/DDBJ whole genome shotgun (WGS) entry which is preliminary data.</text>
</comment>
<name>A0A392TM29_9FABA</name>
<evidence type="ECO:0000313" key="2">
    <source>
        <dbReference type="Proteomes" id="UP000265520"/>
    </source>
</evidence>
<dbReference type="AlphaFoldDB" id="A0A392TM29"/>
<dbReference type="Proteomes" id="UP000265520">
    <property type="component" value="Unassembled WGS sequence"/>
</dbReference>
<accession>A0A392TM29</accession>